<dbReference type="PROSITE" id="PS51257">
    <property type="entry name" value="PROKAR_LIPOPROTEIN"/>
    <property type="match status" value="1"/>
</dbReference>
<accession>A0ABS9QHX5</accession>
<gene>
    <name evidence="1" type="ORF">L4923_15145</name>
</gene>
<protein>
    <submittedName>
        <fullName evidence="1">Uncharacterized protein</fullName>
    </submittedName>
</protein>
<evidence type="ECO:0000313" key="1">
    <source>
        <dbReference type="EMBL" id="MCG7506361.1"/>
    </source>
</evidence>
<name>A0ABS9QHX5_9HYPH</name>
<proteinExistence type="predicted"/>
<reference evidence="1 2" key="1">
    <citation type="submission" date="2022-02" db="EMBL/GenBank/DDBJ databases">
        <title>Draft genome sequence of Mezorhizobium retamae strain IRAMC:0171 isolated from Retama raetam nodules.</title>
        <authorList>
            <person name="Bengaied R."/>
            <person name="Sbissi I."/>
            <person name="Huber K."/>
            <person name="Ghodbane F."/>
            <person name="Nouioui I."/>
            <person name="Tarhouni M."/>
            <person name="Gtari M."/>
        </authorList>
    </citation>
    <scope>NUCLEOTIDE SEQUENCE [LARGE SCALE GENOMIC DNA]</scope>
    <source>
        <strain evidence="1 2">IRAMC:0171</strain>
    </source>
</reference>
<dbReference type="Proteomes" id="UP001201701">
    <property type="component" value="Unassembled WGS sequence"/>
</dbReference>
<dbReference type="EMBL" id="JAKREW010000013">
    <property type="protein sequence ID" value="MCG7506361.1"/>
    <property type="molecule type" value="Genomic_DNA"/>
</dbReference>
<keyword evidence="2" id="KW-1185">Reference proteome</keyword>
<organism evidence="1 2">
    <name type="scientific">Mesorhizobium retamae</name>
    <dbReference type="NCBI Taxonomy" id="2912854"/>
    <lineage>
        <taxon>Bacteria</taxon>
        <taxon>Pseudomonadati</taxon>
        <taxon>Pseudomonadota</taxon>
        <taxon>Alphaproteobacteria</taxon>
        <taxon>Hyphomicrobiales</taxon>
        <taxon>Phyllobacteriaceae</taxon>
        <taxon>Mesorhizobium</taxon>
    </lineage>
</organism>
<evidence type="ECO:0000313" key="2">
    <source>
        <dbReference type="Proteomes" id="UP001201701"/>
    </source>
</evidence>
<comment type="caution">
    <text evidence="1">The sequence shown here is derived from an EMBL/GenBank/DDBJ whole genome shotgun (WGS) entry which is preliminary data.</text>
</comment>
<dbReference type="RefSeq" id="WP_239366463.1">
    <property type="nucleotide sequence ID" value="NZ_JAKREW010000013.1"/>
</dbReference>
<sequence>MKTASTLLQVIALSACFVNQVEARAEFRMPGVRQALRTISGPDRQSLLTAVVDAELVDEM</sequence>